<organism evidence="3 4">
    <name type="scientific">Pseudomonas mangrovi</name>
    <dbReference type="NCBI Taxonomy" id="2161748"/>
    <lineage>
        <taxon>Bacteria</taxon>
        <taxon>Pseudomonadati</taxon>
        <taxon>Pseudomonadota</taxon>
        <taxon>Gammaproteobacteria</taxon>
        <taxon>Pseudomonadales</taxon>
        <taxon>Pseudomonadaceae</taxon>
        <taxon>Pseudomonas</taxon>
    </lineage>
</organism>
<evidence type="ECO:0000259" key="2">
    <source>
        <dbReference type="PROSITE" id="PS51208"/>
    </source>
</evidence>
<feature type="domain" description="Autotransporter" evidence="2">
    <location>
        <begin position="112"/>
        <end position="393"/>
    </location>
</feature>
<dbReference type="InterPro" id="IPR005546">
    <property type="entry name" value="Autotransporte_beta"/>
</dbReference>
<protein>
    <recommendedName>
        <fullName evidence="2">Autotransporter domain-containing protein</fullName>
    </recommendedName>
</protein>
<feature type="signal peptide" evidence="1">
    <location>
        <begin position="1"/>
        <end position="26"/>
    </location>
</feature>
<dbReference type="Pfam" id="PF03797">
    <property type="entry name" value="Autotransporter"/>
    <property type="match status" value="1"/>
</dbReference>
<comment type="caution">
    <text evidence="3">The sequence shown here is derived from an EMBL/GenBank/DDBJ whole genome shotgun (WGS) entry which is preliminary data.</text>
</comment>
<name>A0A2T5P934_9PSED</name>
<sequence length="393" mass="42389">MNRLAQRVARTSTMLALGLPAFLAHAAPYTANQQAFSDALGFLSSPSFPSGPPPVFDTLLLSILSDIPDADLPYIYSQLSADSHGSFTSSLMFSDIGLSSAPLANMRRSMDDDSQQPSLWAQVGAGRQRIDGDGNGAQMRQDQRRSVFGGDLPIAGGWRLGGALGYGEDKLNSSSRDASAATITDSYSLYGGRDLKLPSSSLRFFGGAAYSRHDLSSSRRVAFPDDPQRNKGSYDLTTQQVFGEVALNLPMGKPGYLEPFFGLLVIEQNSDSFNERGGISAASVDSQSNRLLVSSLGSRGKQKFKVGGRDLLLAGHATWRNLQGDLRPEVDLQLAGTNKFTIQGTEMPRNSLLLEVKADYSLTRNVILDIDYNGAFSSGSNSHFVALNAHWKM</sequence>
<keyword evidence="1" id="KW-0732">Signal</keyword>
<dbReference type="PROSITE" id="PS51208">
    <property type="entry name" value="AUTOTRANSPORTER"/>
    <property type="match status" value="1"/>
</dbReference>
<feature type="chain" id="PRO_5015650782" description="Autotransporter domain-containing protein" evidence="1">
    <location>
        <begin position="27"/>
        <end position="393"/>
    </location>
</feature>
<dbReference type="EMBL" id="QASN01000017">
    <property type="protein sequence ID" value="PTU74230.1"/>
    <property type="molecule type" value="Genomic_DNA"/>
</dbReference>
<gene>
    <name evidence="3" type="ORF">DBO85_08985</name>
</gene>
<dbReference type="InterPro" id="IPR006315">
    <property type="entry name" value="OM_autotransptr_brl_dom"/>
</dbReference>
<evidence type="ECO:0000313" key="4">
    <source>
        <dbReference type="Proteomes" id="UP000244064"/>
    </source>
</evidence>
<dbReference type="RefSeq" id="WP_108106930.1">
    <property type="nucleotide sequence ID" value="NZ_QASN01000017.1"/>
</dbReference>
<dbReference type="Proteomes" id="UP000244064">
    <property type="component" value="Unassembled WGS sequence"/>
</dbReference>
<dbReference type="NCBIfam" id="TIGR01414">
    <property type="entry name" value="autotrans_barl"/>
    <property type="match status" value="1"/>
</dbReference>
<accession>A0A2T5P934</accession>
<dbReference type="OrthoDB" id="5760545at2"/>
<reference evidence="3 4" key="1">
    <citation type="submission" date="2018-04" db="EMBL/GenBank/DDBJ databases">
        <title>Pseudomonas sp. nov., isolated from mangrove soil.</title>
        <authorList>
            <person name="Chen C."/>
        </authorList>
    </citation>
    <scope>NUCLEOTIDE SEQUENCE [LARGE SCALE GENOMIC DNA]</scope>
    <source>
        <strain evidence="3 4">TC-11</strain>
    </source>
</reference>
<dbReference type="SUPFAM" id="SSF103515">
    <property type="entry name" value="Autotransporter"/>
    <property type="match status" value="1"/>
</dbReference>
<dbReference type="AlphaFoldDB" id="A0A2T5P934"/>
<evidence type="ECO:0000313" key="3">
    <source>
        <dbReference type="EMBL" id="PTU74230.1"/>
    </source>
</evidence>
<keyword evidence="4" id="KW-1185">Reference proteome</keyword>
<dbReference type="Gene3D" id="2.40.128.130">
    <property type="entry name" value="Autotransporter beta-domain"/>
    <property type="match status" value="1"/>
</dbReference>
<dbReference type="InterPro" id="IPR036709">
    <property type="entry name" value="Autotransporte_beta_dom_sf"/>
</dbReference>
<evidence type="ECO:0000256" key="1">
    <source>
        <dbReference type="SAM" id="SignalP"/>
    </source>
</evidence>
<dbReference type="SMART" id="SM00869">
    <property type="entry name" value="Autotransporter"/>
    <property type="match status" value="1"/>
</dbReference>
<proteinExistence type="predicted"/>
<dbReference type="GO" id="GO:0019867">
    <property type="term" value="C:outer membrane"/>
    <property type="evidence" value="ECO:0007669"/>
    <property type="project" value="InterPro"/>
</dbReference>